<dbReference type="GO" id="GO:0051603">
    <property type="term" value="P:proteolysis involved in protein catabolic process"/>
    <property type="evidence" value="ECO:0007669"/>
    <property type="project" value="TreeGrafter"/>
</dbReference>
<keyword evidence="2" id="KW-0645">Protease</keyword>
<keyword evidence="3 7" id="KW-0479">Metal-binding</keyword>
<dbReference type="Gene3D" id="1.10.150.900">
    <property type="match status" value="1"/>
</dbReference>
<evidence type="ECO:0000313" key="9">
    <source>
        <dbReference type="EMBL" id="PKS13045.1"/>
    </source>
</evidence>
<dbReference type="OrthoDB" id="3064516at2759"/>
<keyword evidence="10" id="KW-1185">Reference proteome</keyword>
<evidence type="ECO:0000256" key="5">
    <source>
        <dbReference type="ARBA" id="ARBA00022833"/>
    </source>
</evidence>
<evidence type="ECO:0000256" key="1">
    <source>
        <dbReference type="ARBA" id="ARBA00006247"/>
    </source>
</evidence>
<evidence type="ECO:0000256" key="6">
    <source>
        <dbReference type="PIRSR" id="PIRSR037217-1"/>
    </source>
</evidence>
<feature type="binding site" evidence="7">
    <location>
        <position position="182"/>
    </location>
    <ligand>
        <name>Zn(2+)</name>
        <dbReference type="ChEBI" id="CHEBI:29105"/>
        <label>2</label>
    </ligand>
</feature>
<dbReference type="Proteomes" id="UP000233524">
    <property type="component" value="Unassembled WGS sequence"/>
</dbReference>
<comment type="caution">
    <text evidence="9">The sequence shown here is derived from an EMBL/GenBank/DDBJ whole genome shotgun (WGS) entry which is preliminary data.</text>
</comment>
<dbReference type="InParanoid" id="A0A2N3NKR9"/>
<dbReference type="FunCoup" id="A0A2N3NKR9">
    <property type="interactions" value="32"/>
</dbReference>
<dbReference type="GO" id="GO:0006629">
    <property type="term" value="P:lipid metabolic process"/>
    <property type="evidence" value="ECO:0007669"/>
    <property type="project" value="UniProtKB-ARBA"/>
</dbReference>
<dbReference type="GO" id="GO:0005576">
    <property type="term" value="C:extracellular region"/>
    <property type="evidence" value="ECO:0007669"/>
    <property type="project" value="UniProtKB-ARBA"/>
</dbReference>
<evidence type="ECO:0000256" key="7">
    <source>
        <dbReference type="PIRSR" id="PIRSR037217-2"/>
    </source>
</evidence>
<feature type="binding site" evidence="7">
    <location>
        <position position="564"/>
    </location>
    <ligand>
        <name>Zn(2+)</name>
        <dbReference type="ChEBI" id="CHEBI:29105"/>
        <label>1</label>
    </ligand>
</feature>
<dbReference type="Gene3D" id="3.40.630.10">
    <property type="entry name" value="Zn peptidases"/>
    <property type="match status" value="1"/>
</dbReference>
<dbReference type="InterPro" id="IPR036264">
    <property type="entry name" value="Bact_exopeptidase_dim_dom"/>
</dbReference>
<dbReference type="Pfam" id="PF01546">
    <property type="entry name" value="Peptidase_M20"/>
    <property type="match status" value="1"/>
</dbReference>
<dbReference type="GO" id="GO:0006520">
    <property type="term" value="P:amino acid metabolic process"/>
    <property type="evidence" value="ECO:0007669"/>
    <property type="project" value="UniProtKB-ARBA"/>
</dbReference>
<dbReference type="VEuPathDB" id="FungiDB:jhhlp_000386"/>
<dbReference type="PANTHER" id="PTHR45962">
    <property type="entry name" value="N-FATTY-ACYL-AMINO ACID SYNTHASE/HYDROLASE PM20D1"/>
    <property type="match status" value="1"/>
</dbReference>
<evidence type="ECO:0000259" key="8">
    <source>
        <dbReference type="Pfam" id="PF07687"/>
    </source>
</evidence>
<dbReference type="InterPro" id="IPR047177">
    <property type="entry name" value="Pept_M20A"/>
</dbReference>
<reference evidence="9 10" key="1">
    <citation type="journal article" date="2017" name="G3 (Bethesda)">
        <title>First Draft Genome Sequence of the Pathogenic Fungus Lomentospora prolificans (Formerly Scedosporium prolificans).</title>
        <authorList>
            <person name="Luo R."/>
            <person name="Zimin A."/>
            <person name="Workman R."/>
            <person name="Fan Y."/>
            <person name="Pertea G."/>
            <person name="Grossman N."/>
            <person name="Wear M.P."/>
            <person name="Jia B."/>
            <person name="Miller H."/>
            <person name="Casadevall A."/>
            <person name="Timp W."/>
            <person name="Zhang S.X."/>
            <person name="Salzberg S.L."/>
        </authorList>
    </citation>
    <scope>NUCLEOTIDE SEQUENCE [LARGE SCALE GENOMIC DNA]</scope>
    <source>
        <strain evidence="9 10">JHH-5317</strain>
    </source>
</reference>
<dbReference type="Gene3D" id="3.30.70.360">
    <property type="match status" value="1"/>
</dbReference>
<gene>
    <name evidence="9" type="ORF">jhhlp_000386</name>
</gene>
<dbReference type="PANTHER" id="PTHR45962:SF1">
    <property type="entry name" value="N-FATTY-ACYL-AMINO ACID SYNTHASE_HYDROLASE PM20D1"/>
    <property type="match status" value="1"/>
</dbReference>
<feature type="binding site" evidence="7">
    <location>
        <position position="280"/>
    </location>
    <ligand>
        <name>Zn(2+)</name>
        <dbReference type="ChEBI" id="CHEBI:29105"/>
        <label>2</label>
    </ligand>
</feature>
<dbReference type="Pfam" id="PF07687">
    <property type="entry name" value="M20_dimer"/>
    <property type="match status" value="1"/>
</dbReference>
<name>A0A2N3NKR9_9PEZI</name>
<feature type="active site" evidence="6">
    <location>
        <position position="184"/>
    </location>
</feature>
<dbReference type="InterPro" id="IPR002933">
    <property type="entry name" value="Peptidase_M20"/>
</dbReference>
<dbReference type="AlphaFoldDB" id="A0A2N3NKR9"/>
<evidence type="ECO:0000256" key="4">
    <source>
        <dbReference type="ARBA" id="ARBA00022801"/>
    </source>
</evidence>
<evidence type="ECO:0000313" key="10">
    <source>
        <dbReference type="Proteomes" id="UP000233524"/>
    </source>
</evidence>
<dbReference type="SUPFAM" id="SSF53187">
    <property type="entry name" value="Zn-dependent exopeptidases"/>
    <property type="match status" value="1"/>
</dbReference>
<dbReference type="STRING" id="41688.A0A2N3NKR9"/>
<feature type="binding site" evidence="7">
    <location>
        <position position="217"/>
    </location>
    <ligand>
        <name>Zn(2+)</name>
        <dbReference type="ChEBI" id="CHEBI:29105"/>
        <label>2</label>
    </ligand>
</feature>
<dbReference type="GO" id="GO:0004181">
    <property type="term" value="F:metallocarboxypeptidase activity"/>
    <property type="evidence" value="ECO:0007669"/>
    <property type="project" value="InterPro"/>
</dbReference>
<dbReference type="InterPro" id="IPR017141">
    <property type="entry name" value="Pept_M20_carboxypep"/>
</dbReference>
<feature type="active site" description="Proton acceptor" evidence="6">
    <location>
        <position position="251"/>
    </location>
</feature>
<dbReference type="FunFam" id="1.10.150.900:FF:000003">
    <property type="entry name" value="N-fatty-acyl-amino acid synthase/hydrolase PM20D1"/>
    <property type="match status" value="1"/>
</dbReference>
<evidence type="ECO:0000256" key="3">
    <source>
        <dbReference type="ARBA" id="ARBA00022723"/>
    </source>
</evidence>
<dbReference type="PROSITE" id="PS00759">
    <property type="entry name" value="ARGE_DAPE_CPG2_2"/>
    <property type="match status" value="1"/>
</dbReference>
<sequence length="595" mass="65492">MSEKGQSLPLVGGNGHPVLLARAQTSPGRSWILKALIWINVLVFAYNYFIPSHLSWPRGRPDAVRVEGQCAQVAPLKAALVGEKERLEKMDKFLESEAFRNESIARVAGAVQIPSQSYDNMGPIDEDPRWKPMGDVADYLERTFPLIHKGTTVTLKKVNTYGLLYTWHGSDSYLKPTVLMAHQDVVPVEQSTVGQWDHPPFSGDYDGKFIWGRGASDCKNSLVGILEAVELLIAAGYKPKRTVIMAFGFDEEISGGQGASHLSQAILQQYGKNGIATIIDEGAGIVSQWGRDFALPGVAEKGYMDVEVTVRMPGGHSSVPPDHTGIGILSELIGLVEANPYEPRLHSENPFLGFLQCGAAHADDFPKKLKKLLPKHAAALAHHPHDHKDKEDKLAKEAAKAGPLVKYLFTTSVAVDVISGGVKVNALPEQSRVLINHRINVGSSSSDVKDKITKLAKRVAKKHNLSLHAFEDDKDGEAELNSITLRVTRKPLEPAPVTPTSVDSTTPYSILAGTTRALYGEDMIVAPGIMTGNTDTRYYWDLSKHIFRFAPGWDPDYNMWDGIHTVNEKLSVLAHIRTVQWYSQFIRNMDDAQLD</sequence>
<dbReference type="InterPro" id="IPR011650">
    <property type="entry name" value="Peptidase_M20_dimer"/>
</dbReference>
<dbReference type="PIRSF" id="PIRSF037217">
    <property type="entry name" value="Carboxypeptidase_S"/>
    <property type="match status" value="1"/>
</dbReference>
<dbReference type="FunFam" id="3.40.630.10:FF:000027">
    <property type="entry name" value="N-fatty-acyl-amino acid synthase/hydrolase PM20D1"/>
    <property type="match status" value="1"/>
</dbReference>
<dbReference type="GO" id="GO:0000328">
    <property type="term" value="C:fungal-type vacuole lumen"/>
    <property type="evidence" value="ECO:0007669"/>
    <property type="project" value="TreeGrafter"/>
</dbReference>
<protein>
    <recommendedName>
        <fullName evidence="8">Peptidase M20 dimerisation domain-containing protein</fullName>
    </recommendedName>
</protein>
<evidence type="ECO:0000256" key="2">
    <source>
        <dbReference type="ARBA" id="ARBA00022670"/>
    </source>
</evidence>
<feature type="binding site" evidence="7">
    <location>
        <position position="217"/>
    </location>
    <ligand>
        <name>Zn(2+)</name>
        <dbReference type="ChEBI" id="CHEBI:29105"/>
        <label>1</label>
    </ligand>
</feature>
<dbReference type="GO" id="GO:0046872">
    <property type="term" value="F:metal ion binding"/>
    <property type="evidence" value="ECO:0007669"/>
    <property type="project" value="UniProtKB-KW"/>
</dbReference>
<accession>A0A2N3NKR9</accession>
<dbReference type="CDD" id="cd05674">
    <property type="entry name" value="M20_yscS"/>
    <property type="match status" value="1"/>
</dbReference>
<keyword evidence="4" id="KW-0378">Hydrolase</keyword>
<keyword evidence="5 7" id="KW-0862">Zinc</keyword>
<dbReference type="GO" id="GO:0043604">
    <property type="term" value="P:amide biosynthetic process"/>
    <property type="evidence" value="ECO:0007669"/>
    <property type="project" value="UniProtKB-ARBA"/>
</dbReference>
<dbReference type="GO" id="GO:0016810">
    <property type="term" value="F:hydrolase activity, acting on carbon-nitrogen (but not peptide) bonds"/>
    <property type="evidence" value="ECO:0007669"/>
    <property type="project" value="UniProtKB-ARBA"/>
</dbReference>
<dbReference type="GO" id="GO:1990845">
    <property type="term" value="P:adaptive thermogenesis"/>
    <property type="evidence" value="ECO:0007669"/>
    <property type="project" value="UniProtKB-ARBA"/>
</dbReference>
<dbReference type="InterPro" id="IPR001261">
    <property type="entry name" value="ArgE/DapE_CS"/>
</dbReference>
<dbReference type="GO" id="GO:0043605">
    <property type="term" value="P:amide catabolic process"/>
    <property type="evidence" value="ECO:0007669"/>
    <property type="project" value="UniProtKB-ARBA"/>
</dbReference>
<feature type="binding site" evidence="7">
    <location>
        <position position="252"/>
    </location>
    <ligand>
        <name>Zn(2+)</name>
        <dbReference type="ChEBI" id="CHEBI:29105"/>
        <label>1</label>
    </ligand>
</feature>
<dbReference type="SUPFAM" id="SSF55031">
    <property type="entry name" value="Bacterial exopeptidase dimerisation domain"/>
    <property type="match status" value="1"/>
</dbReference>
<proteinExistence type="inferred from homology"/>
<dbReference type="EMBL" id="NLAX01000002">
    <property type="protein sequence ID" value="PKS13045.1"/>
    <property type="molecule type" value="Genomic_DNA"/>
</dbReference>
<feature type="domain" description="Peptidase M20 dimerisation" evidence="8">
    <location>
        <begin position="298"/>
        <end position="463"/>
    </location>
</feature>
<comment type="similarity">
    <text evidence="1">Belongs to the peptidase M20A family.</text>
</comment>
<organism evidence="9 10">
    <name type="scientific">Lomentospora prolificans</name>
    <dbReference type="NCBI Taxonomy" id="41688"/>
    <lineage>
        <taxon>Eukaryota</taxon>
        <taxon>Fungi</taxon>
        <taxon>Dikarya</taxon>
        <taxon>Ascomycota</taxon>
        <taxon>Pezizomycotina</taxon>
        <taxon>Sordariomycetes</taxon>
        <taxon>Hypocreomycetidae</taxon>
        <taxon>Microascales</taxon>
        <taxon>Microascaceae</taxon>
        <taxon>Lomentospora</taxon>
    </lineage>
</organism>